<protein>
    <submittedName>
        <fullName evidence="1">Uncharacterized protein</fullName>
    </submittedName>
</protein>
<accession>A0A344KZR6</accession>
<reference evidence="1 2" key="1">
    <citation type="submission" date="2016-04" db="EMBL/GenBank/DDBJ databases">
        <title>Complete genome sequence and analysis of deep-sea sediment isolate, Amycolatopsis sp. WP1.</title>
        <authorList>
            <person name="Wang H."/>
            <person name="Chen S."/>
            <person name="Wu Q."/>
        </authorList>
    </citation>
    <scope>NUCLEOTIDE SEQUENCE [LARGE SCALE GENOMIC DNA]</scope>
    <source>
        <strain evidence="1 2">WP1</strain>
    </source>
</reference>
<dbReference type="KEGG" id="aab:A4R43_01130"/>
<dbReference type="AlphaFoldDB" id="A0A344KZR6"/>
<dbReference type="Proteomes" id="UP000250434">
    <property type="component" value="Chromosome"/>
</dbReference>
<name>A0A344KZR6_9PSEU</name>
<keyword evidence="2" id="KW-1185">Reference proteome</keyword>
<sequence length="77" mass="8493">MDWKHLCDMISIDRRKGAGMLGAAQKRLGGQVPFERDQVGDTYRFKMTPEVANTVLALAKKGTDESLDEAGEPPITE</sequence>
<evidence type="ECO:0000313" key="2">
    <source>
        <dbReference type="Proteomes" id="UP000250434"/>
    </source>
</evidence>
<gene>
    <name evidence="1" type="ORF">A4R43_01130</name>
</gene>
<evidence type="ECO:0000313" key="1">
    <source>
        <dbReference type="EMBL" id="AXB41290.1"/>
    </source>
</evidence>
<proteinExistence type="predicted"/>
<dbReference type="EMBL" id="CP015163">
    <property type="protein sequence ID" value="AXB41290.1"/>
    <property type="molecule type" value="Genomic_DNA"/>
</dbReference>
<organism evidence="1 2">
    <name type="scientific">Amycolatopsis albispora</name>
    <dbReference type="NCBI Taxonomy" id="1804986"/>
    <lineage>
        <taxon>Bacteria</taxon>
        <taxon>Bacillati</taxon>
        <taxon>Actinomycetota</taxon>
        <taxon>Actinomycetes</taxon>
        <taxon>Pseudonocardiales</taxon>
        <taxon>Pseudonocardiaceae</taxon>
        <taxon>Amycolatopsis</taxon>
    </lineage>
</organism>
<dbReference type="OrthoDB" id="9850120at2"/>